<dbReference type="Gene3D" id="1.20.1560.10">
    <property type="entry name" value="ABC transporter type 1, transmembrane domain"/>
    <property type="match status" value="2"/>
</dbReference>
<dbReference type="InterPro" id="IPR039421">
    <property type="entry name" value="Type_1_exporter"/>
</dbReference>
<evidence type="ECO:0000256" key="6">
    <source>
        <dbReference type="ARBA" id="ARBA00022840"/>
    </source>
</evidence>
<dbReference type="PROSITE" id="PS50929">
    <property type="entry name" value="ABC_TM1F"/>
    <property type="match status" value="2"/>
</dbReference>
<evidence type="ECO:0000256" key="10">
    <source>
        <dbReference type="SAM" id="MobiDB-lite"/>
    </source>
</evidence>
<evidence type="ECO:0000256" key="5">
    <source>
        <dbReference type="ARBA" id="ARBA00022741"/>
    </source>
</evidence>
<feature type="transmembrane region" description="Helical" evidence="11">
    <location>
        <begin position="616"/>
        <end position="640"/>
    </location>
</feature>
<evidence type="ECO:0000256" key="1">
    <source>
        <dbReference type="ARBA" id="ARBA00004651"/>
    </source>
</evidence>
<dbReference type="Pfam" id="PF00664">
    <property type="entry name" value="ABC_membrane"/>
    <property type="match status" value="2"/>
</dbReference>
<dbReference type="RefSeq" id="WP_020976058.1">
    <property type="nucleotide sequence ID" value="NC_022198.1"/>
</dbReference>
<dbReference type="GO" id="GO:0005886">
    <property type="term" value="C:plasma membrane"/>
    <property type="evidence" value="ECO:0007669"/>
    <property type="project" value="UniProtKB-SubCell"/>
</dbReference>
<dbReference type="Proteomes" id="UP000016943">
    <property type="component" value="Chromosome"/>
</dbReference>
<dbReference type="EMBL" id="CP006365">
    <property type="protein sequence ID" value="AGU14905.1"/>
    <property type="molecule type" value="Genomic_DNA"/>
</dbReference>
<evidence type="ECO:0000256" key="4">
    <source>
        <dbReference type="ARBA" id="ARBA00022692"/>
    </source>
</evidence>
<dbReference type="PATRIC" id="fig|1348662.3.peg.744"/>
<keyword evidence="7 11" id="KW-1133">Transmembrane helix</keyword>
<evidence type="ECO:0000256" key="7">
    <source>
        <dbReference type="ARBA" id="ARBA00022989"/>
    </source>
</evidence>
<evidence type="ECO:0000313" key="15">
    <source>
        <dbReference type="Proteomes" id="UP000016943"/>
    </source>
</evidence>
<feature type="transmembrane region" description="Helical" evidence="11">
    <location>
        <begin position="155"/>
        <end position="171"/>
    </location>
</feature>
<dbReference type="KEGG" id="caz:CARG_03785"/>
<feature type="transmembrane region" description="Helical" evidence="11">
    <location>
        <begin position="763"/>
        <end position="781"/>
    </location>
</feature>
<dbReference type="PROSITE" id="PS00211">
    <property type="entry name" value="ABC_TRANSPORTER_1"/>
    <property type="match status" value="1"/>
</dbReference>
<reference evidence="14 15" key="1">
    <citation type="journal article" date="2013" name="Genome Announc.">
        <title>Whole-Genome Sequence of the Clinical Strain Corynebacterium argentoratense DSM 44202, Isolated from a Human Throat Specimen.</title>
        <authorList>
            <person name="Bomholt C."/>
            <person name="Glaub A."/>
            <person name="Gravermann K."/>
            <person name="Albersmeier A."/>
            <person name="Brinkrolf K."/>
            <person name="Ruckert C."/>
            <person name="Tauch A."/>
        </authorList>
    </citation>
    <scope>NUCLEOTIDE SEQUENCE [LARGE SCALE GENOMIC DNA]</scope>
    <source>
        <strain evidence="14">DSM 44202</strain>
    </source>
</reference>
<dbReference type="Pfam" id="PF00005">
    <property type="entry name" value="ABC_tran"/>
    <property type="match status" value="2"/>
</dbReference>
<dbReference type="GO" id="GO:0005524">
    <property type="term" value="F:ATP binding"/>
    <property type="evidence" value="ECO:0007669"/>
    <property type="project" value="UniProtKB-KW"/>
</dbReference>
<feature type="compositionally biased region" description="Polar residues" evidence="10">
    <location>
        <begin position="559"/>
        <end position="569"/>
    </location>
</feature>
<organism evidence="14 15">
    <name type="scientific">Corynebacterium argentoratense DSM 44202</name>
    <dbReference type="NCBI Taxonomy" id="1348662"/>
    <lineage>
        <taxon>Bacteria</taxon>
        <taxon>Bacillati</taxon>
        <taxon>Actinomycetota</taxon>
        <taxon>Actinomycetes</taxon>
        <taxon>Mycobacteriales</taxon>
        <taxon>Corynebacteriaceae</taxon>
        <taxon>Corynebacterium</taxon>
    </lineage>
</organism>
<dbReference type="STRING" id="1348662.CARG_03785"/>
<evidence type="ECO:0000256" key="11">
    <source>
        <dbReference type="SAM" id="Phobius"/>
    </source>
</evidence>
<keyword evidence="3" id="KW-1003">Cell membrane</keyword>
<dbReference type="HOGENOM" id="CLU_000604_17_6_11"/>
<dbReference type="FunFam" id="3.40.50.300:FF:000299">
    <property type="entry name" value="ABC transporter ATP-binding protein/permease"/>
    <property type="match status" value="1"/>
</dbReference>
<feature type="transmembrane region" description="Helical" evidence="11">
    <location>
        <begin position="20"/>
        <end position="40"/>
    </location>
</feature>
<keyword evidence="15" id="KW-1185">Reference proteome</keyword>
<dbReference type="PROSITE" id="PS50893">
    <property type="entry name" value="ABC_TRANSPORTER_2"/>
    <property type="match status" value="2"/>
</dbReference>
<feature type="transmembrane region" description="Helical" evidence="11">
    <location>
        <begin position="126"/>
        <end position="149"/>
    </location>
</feature>
<dbReference type="SMART" id="SM00382">
    <property type="entry name" value="AAA"/>
    <property type="match status" value="2"/>
</dbReference>
<feature type="domain" description="ABC transporter" evidence="12">
    <location>
        <begin position="332"/>
        <end position="563"/>
    </location>
</feature>
<dbReference type="OrthoDB" id="9806127at2"/>
<dbReference type="SUPFAM" id="SSF90123">
    <property type="entry name" value="ABC transporter transmembrane region"/>
    <property type="match status" value="2"/>
</dbReference>
<evidence type="ECO:0000313" key="14">
    <source>
        <dbReference type="EMBL" id="AGU14905.1"/>
    </source>
</evidence>
<dbReference type="CDD" id="cd18546">
    <property type="entry name" value="ABC_6TM_Rv0194_D2_like"/>
    <property type="match status" value="1"/>
</dbReference>
<evidence type="ECO:0000256" key="2">
    <source>
        <dbReference type="ARBA" id="ARBA00022448"/>
    </source>
</evidence>
<feature type="domain" description="ABC transporter" evidence="12">
    <location>
        <begin position="941"/>
        <end position="1202"/>
    </location>
</feature>
<dbReference type="InterPro" id="IPR003593">
    <property type="entry name" value="AAA+_ATPase"/>
</dbReference>
<dbReference type="GO" id="GO:0016887">
    <property type="term" value="F:ATP hydrolysis activity"/>
    <property type="evidence" value="ECO:0007669"/>
    <property type="project" value="InterPro"/>
</dbReference>
<feature type="region of interest" description="Disordered" evidence="10">
    <location>
        <begin position="545"/>
        <end position="597"/>
    </location>
</feature>
<dbReference type="PANTHER" id="PTHR43394">
    <property type="entry name" value="ATP-DEPENDENT PERMEASE MDL1, MITOCHONDRIAL"/>
    <property type="match status" value="1"/>
</dbReference>
<dbReference type="CDD" id="cd18543">
    <property type="entry name" value="ABC_6TM_Rv0194_D1_like"/>
    <property type="match status" value="1"/>
</dbReference>
<comment type="similarity">
    <text evidence="9">Belongs to the ABC transporter superfamily. Lipid exporter (TC 3.A.1.106) family.</text>
</comment>
<evidence type="ECO:0000256" key="8">
    <source>
        <dbReference type="ARBA" id="ARBA00023136"/>
    </source>
</evidence>
<proteinExistence type="inferred from homology"/>
<dbReference type="InterPro" id="IPR036640">
    <property type="entry name" value="ABC1_TM_sf"/>
</dbReference>
<dbReference type="SUPFAM" id="SSF52540">
    <property type="entry name" value="P-loop containing nucleoside triphosphate hydrolases"/>
    <property type="match status" value="2"/>
</dbReference>
<feature type="transmembrane region" description="Helical" evidence="11">
    <location>
        <begin position="52"/>
        <end position="70"/>
    </location>
</feature>
<dbReference type="InterPro" id="IPR027417">
    <property type="entry name" value="P-loop_NTPase"/>
</dbReference>
<keyword evidence="8 11" id="KW-0472">Membrane</keyword>
<keyword evidence="2" id="KW-0813">Transport</keyword>
<dbReference type="InterPro" id="IPR017871">
    <property type="entry name" value="ABC_transporter-like_CS"/>
</dbReference>
<dbReference type="InterPro" id="IPR011527">
    <property type="entry name" value="ABC1_TM_dom"/>
</dbReference>
<keyword evidence="5" id="KW-0547">Nucleotide-binding</keyword>
<evidence type="ECO:0000259" key="12">
    <source>
        <dbReference type="PROSITE" id="PS50893"/>
    </source>
</evidence>
<feature type="domain" description="ABC transmembrane type-1" evidence="13">
    <location>
        <begin position="20"/>
        <end position="298"/>
    </location>
</feature>
<gene>
    <name evidence="14" type="ORF">CARG_03785</name>
</gene>
<feature type="transmembrane region" description="Helical" evidence="11">
    <location>
        <begin position="660"/>
        <end position="684"/>
    </location>
</feature>
<accession>U3GTV1</accession>
<evidence type="ECO:0008006" key="16">
    <source>
        <dbReference type="Google" id="ProtNLM"/>
    </source>
</evidence>
<evidence type="ECO:0000256" key="3">
    <source>
        <dbReference type="ARBA" id="ARBA00022475"/>
    </source>
</evidence>
<feature type="transmembrane region" description="Helical" evidence="11">
    <location>
        <begin position="739"/>
        <end position="757"/>
    </location>
</feature>
<dbReference type="Gene3D" id="3.40.50.300">
    <property type="entry name" value="P-loop containing nucleotide triphosphate hydrolases"/>
    <property type="match status" value="2"/>
</dbReference>
<dbReference type="eggNOG" id="COG1132">
    <property type="taxonomic scope" value="Bacteria"/>
</dbReference>
<dbReference type="PANTHER" id="PTHR43394:SF1">
    <property type="entry name" value="ATP-BINDING CASSETTE SUB-FAMILY B MEMBER 10, MITOCHONDRIAL"/>
    <property type="match status" value="1"/>
</dbReference>
<evidence type="ECO:0000259" key="13">
    <source>
        <dbReference type="PROSITE" id="PS50929"/>
    </source>
</evidence>
<keyword evidence="6" id="KW-0067">ATP-binding</keyword>
<dbReference type="AlphaFoldDB" id="U3GTV1"/>
<dbReference type="GO" id="GO:0015421">
    <property type="term" value="F:ABC-type oligopeptide transporter activity"/>
    <property type="evidence" value="ECO:0007669"/>
    <property type="project" value="TreeGrafter"/>
</dbReference>
<dbReference type="InterPro" id="IPR003439">
    <property type="entry name" value="ABC_transporter-like_ATP-bd"/>
</dbReference>
<comment type="subcellular location">
    <subcellularLocation>
        <location evidence="1">Cell membrane</location>
        <topology evidence="1">Multi-pass membrane protein</topology>
    </subcellularLocation>
</comment>
<protein>
    <recommendedName>
        <fullName evidence="16">ABC transporter ATP-binding protein</fullName>
    </recommendedName>
</protein>
<dbReference type="GeneID" id="78249565"/>
<name>U3GTV1_9CORY</name>
<feature type="domain" description="ABC transmembrane type-1" evidence="13">
    <location>
        <begin position="621"/>
        <end position="906"/>
    </location>
</feature>
<keyword evidence="4 11" id="KW-0812">Transmembrane</keyword>
<sequence length="1209" mass="128158">MFDSALRLAKVVVAQRRLSVVTAVCTLMVVAAEVYTPLLTKDVIDRAIGGSPVAPLIAALVAIAVVRFCFQFGRRYTAGRLSLSTQHLLRIDALRSVHRLDGPAARQVDSGQLMSRTISDLSTVQAILAMLPLALGSSIKMAGVIVVMLWLSPPLAAMALVSIPIIVVGAWRSRKRLFEASAAAQQQEGVVAGEVEEAVRGIRVVMAFNQQGRECERVEASSRTLYELRMVVARVMARFQPLLDQLPKLLVVANVALGGWLVHTGSITLGTFVAFASYLTTLTAISRMLSAMSLRIITSMSSVKRVFDVIDLDALLRWDDPVAPAAEGPLGVRFENVVVPTGDPSAAMSCVLPAGHWLALTGPPGSGKSALVDVLGGFQQLASGRIMLTSDSGGDVELSPAVRGDVVCVFDDPYLFSASIRDNITVGRDVTDADVERALRTASADRFVRATPDGVDTVVGESGMTLSGGQRQRLALARALVCPPRVLVLDDAVSAVDAATEQAVFSALRENYPDMTVIMVAHRESTVRWADQVIEVTQCSVGAGPSTSMSGVAAAPKTSAPTGSASDQSGGMPRRGHPAGIPKGGAPRPVVSADAADSSDIPTAADATLRALLSTVAWPLAGVVALFVLSVLGDLAFPALVRVAIDHGVAAPTEQAKSTLLWVAVGGSALVIASWAVAVASTVLSARTGEQLLLALRTRSFKHLMSLSLDYFESTRVGKVLTRMTTDIDSLSSFLRTSVAQAIVAVGTLAGVVLMLLVTDTSLALVALAIVPVMGVATIVFRRISARLYTQSREQVSGVNADFRELVANLLVTQMYRREDATLERFASESDRYRRLRLQSQTAVSVYFPGMNALSEVARAAVLGFGAVQISRGEVSAGVVISFVMYMGMLFGPIQELSQVFDSYQQSRVGLQRIQQLLSTKASVRDEGSNPNAAQCARGPLVYDDVAFSYGGARSAEAALDAINVSIKPGSTVAIVGPTGAGKSTLTKLLARFYDPVSGRVCASGAPIDGFPIDQWRQQLGYVPQEGHLFRGSIADNIAYGYPHVPQGMKAENNTPLTDTPSDDLHNRVVAAAEAVGARSTIEALPGGFDYQISNGSRLSSGQRQLIALARAEFVRPSILILDEATASLDPNTEATVVESLHTTLDNAAEGTQRTSVIIAHRLATSARADRILVVDSGRIIEDGSHSELLAQAGHYARLWQYSGTDMPQ</sequence>
<evidence type="ECO:0000256" key="9">
    <source>
        <dbReference type="ARBA" id="ARBA00061644"/>
    </source>
</evidence>